<dbReference type="SUPFAM" id="SSF89733">
    <property type="entry name" value="L-sulfolactate dehydrogenase-like"/>
    <property type="match status" value="1"/>
</dbReference>
<dbReference type="PANTHER" id="PTHR11091">
    <property type="entry name" value="OXIDOREDUCTASE-RELATED"/>
    <property type="match status" value="1"/>
</dbReference>
<evidence type="ECO:0000256" key="1">
    <source>
        <dbReference type="ARBA" id="ARBA00006056"/>
    </source>
</evidence>
<dbReference type="InterPro" id="IPR036111">
    <property type="entry name" value="Mal/L-sulfo/L-lacto_DH-like_sf"/>
</dbReference>
<comment type="similarity">
    <text evidence="1">Belongs to the LDH2/MDH2 oxidoreductase family.</text>
</comment>
<feature type="non-terminal residue" evidence="3">
    <location>
        <position position="1"/>
    </location>
</feature>
<dbReference type="InterPro" id="IPR043143">
    <property type="entry name" value="Mal/L-sulf/L-lact_DH-like_NADP"/>
</dbReference>
<keyword evidence="4" id="KW-1185">Reference proteome</keyword>
<comment type="caution">
    <text evidence="3">The sequence shown here is derived from an EMBL/GenBank/DDBJ whole genome shotgun (WGS) entry which is preliminary data.</text>
</comment>
<accession>A0AAN8IA27</accession>
<evidence type="ECO:0000313" key="4">
    <source>
        <dbReference type="Proteomes" id="UP001331761"/>
    </source>
</evidence>
<dbReference type="Pfam" id="PF02615">
    <property type="entry name" value="Ldh_2"/>
    <property type="match status" value="1"/>
</dbReference>
<dbReference type="EMBL" id="WIXE01023445">
    <property type="protein sequence ID" value="KAK5966509.1"/>
    <property type="molecule type" value="Genomic_DNA"/>
</dbReference>
<dbReference type="PANTHER" id="PTHR11091:SF0">
    <property type="entry name" value="MALATE DEHYDROGENASE"/>
    <property type="match status" value="1"/>
</dbReference>
<protein>
    <submittedName>
        <fullName evidence="3">L-sulfolactate dehydrogenase</fullName>
    </submittedName>
</protein>
<dbReference type="InterPro" id="IPR043144">
    <property type="entry name" value="Mal/L-sulf/L-lact_DH-like_ah"/>
</dbReference>
<dbReference type="Proteomes" id="UP001331761">
    <property type="component" value="Unassembled WGS sequence"/>
</dbReference>
<dbReference type="GO" id="GO:0016491">
    <property type="term" value="F:oxidoreductase activity"/>
    <property type="evidence" value="ECO:0007669"/>
    <property type="project" value="UniProtKB-KW"/>
</dbReference>
<evidence type="ECO:0000256" key="2">
    <source>
        <dbReference type="ARBA" id="ARBA00023002"/>
    </source>
</evidence>
<keyword evidence="2" id="KW-0560">Oxidoreductase</keyword>
<proteinExistence type="inferred from homology"/>
<evidence type="ECO:0000313" key="3">
    <source>
        <dbReference type="EMBL" id="KAK5966509.1"/>
    </source>
</evidence>
<name>A0AAN8IA27_TRICO</name>
<dbReference type="Gene3D" id="3.30.1370.60">
    <property type="entry name" value="Hypothetical oxidoreductase yiak, domain 2"/>
    <property type="match status" value="1"/>
</dbReference>
<sequence length="313" mass="33422">YSHGLNRLDMYVGDCRKKVCKLDGTPTILKEKAGSAWVDGNSLLGPVVGNFCMDLAVKKAKEAGVGWVTCKGSNHFGIAGWYVLRAMKQGVMAMSFTNTSPVMYPTRAAKPALGTNPLSLGANGTGGDSYVLDMATTTVAIGKVEIAKRKGQEVPNTWGVAKGGKVSHSPDEILGGGGLLPLGGNEICGGYKGYGMGSLVEIFCGILGGAHWGPNIRKWMTAEEDADLGQCFIAVDPEAFAPGFSKRMQEFMNTMRDLPSVDPTEKVLIPGDPEKVHEKLVEKLGGIPYHPNQIKYANDLAELYGVKKVQLLN</sequence>
<dbReference type="InterPro" id="IPR003767">
    <property type="entry name" value="Malate/L-lactate_DH-like"/>
</dbReference>
<dbReference type="AlphaFoldDB" id="A0AAN8IA27"/>
<organism evidence="3 4">
    <name type="scientific">Trichostrongylus colubriformis</name>
    <name type="common">Black scour worm</name>
    <dbReference type="NCBI Taxonomy" id="6319"/>
    <lineage>
        <taxon>Eukaryota</taxon>
        <taxon>Metazoa</taxon>
        <taxon>Ecdysozoa</taxon>
        <taxon>Nematoda</taxon>
        <taxon>Chromadorea</taxon>
        <taxon>Rhabditida</taxon>
        <taxon>Rhabditina</taxon>
        <taxon>Rhabditomorpha</taxon>
        <taxon>Strongyloidea</taxon>
        <taxon>Trichostrongylidae</taxon>
        <taxon>Trichostrongylus</taxon>
    </lineage>
</organism>
<dbReference type="Gene3D" id="1.10.1530.10">
    <property type="match status" value="1"/>
</dbReference>
<gene>
    <name evidence="3" type="ORF">GCK32_013178</name>
</gene>
<reference evidence="3 4" key="1">
    <citation type="submission" date="2019-10" db="EMBL/GenBank/DDBJ databases">
        <title>Assembly and Annotation for the nematode Trichostrongylus colubriformis.</title>
        <authorList>
            <person name="Martin J."/>
        </authorList>
    </citation>
    <scope>NUCLEOTIDE SEQUENCE [LARGE SCALE GENOMIC DNA]</scope>
    <source>
        <strain evidence="3">G859</strain>
        <tissue evidence="3">Whole worm</tissue>
    </source>
</reference>